<dbReference type="GO" id="GO:0016987">
    <property type="term" value="F:sigma factor activity"/>
    <property type="evidence" value="ECO:0007669"/>
    <property type="project" value="UniProtKB-KW"/>
</dbReference>
<gene>
    <name evidence="7" type="ORF">GCM10011611_59980</name>
</gene>
<dbReference type="InterPro" id="IPR013325">
    <property type="entry name" value="RNA_pol_sigma_r2"/>
</dbReference>
<dbReference type="InterPro" id="IPR007627">
    <property type="entry name" value="RNA_pol_sigma70_r2"/>
</dbReference>
<evidence type="ECO:0000313" key="8">
    <source>
        <dbReference type="Proteomes" id="UP000646365"/>
    </source>
</evidence>
<accession>A0A8J2YZC4</accession>
<dbReference type="Pfam" id="PF08281">
    <property type="entry name" value="Sigma70_r4_2"/>
    <property type="match status" value="1"/>
</dbReference>
<dbReference type="InterPro" id="IPR036388">
    <property type="entry name" value="WH-like_DNA-bd_sf"/>
</dbReference>
<reference evidence="7" key="2">
    <citation type="submission" date="2020-09" db="EMBL/GenBank/DDBJ databases">
        <authorList>
            <person name="Sun Q."/>
            <person name="Zhou Y."/>
        </authorList>
    </citation>
    <scope>NUCLEOTIDE SEQUENCE</scope>
    <source>
        <strain evidence="7">CGMCC 1.15725</strain>
    </source>
</reference>
<name>A0A8J2YZC4_9PROT</name>
<dbReference type="PANTHER" id="PTHR43133">
    <property type="entry name" value="RNA POLYMERASE ECF-TYPE SIGMA FACTO"/>
    <property type="match status" value="1"/>
</dbReference>
<dbReference type="InterPro" id="IPR013324">
    <property type="entry name" value="RNA_pol_sigma_r3/r4-like"/>
</dbReference>
<evidence type="ECO:0000259" key="6">
    <source>
        <dbReference type="Pfam" id="PF08281"/>
    </source>
</evidence>
<dbReference type="Gene3D" id="1.10.10.10">
    <property type="entry name" value="Winged helix-like DNA-binding domain superfamily/Winged helix DNA-binding domain"/>
    <property type="match status" value="1"/>
</dbReference>
<dbReference type="Pfam" id="PF04542">
    <property type="entry name" value="Sigma70_r2"/>
    <property type="match status" value="1"/>
</dbReference>
<dbReference type="EMBL" id="BMJQ01000022">
    <property type="protein sequence ID" value="GGF45547.1"/>
    <property type="molecule type" value="Genomic_DNA"/>
</dbReference>
<dbReference type="InterPro" id="IPR039425">
    <property type="entry name" value="RNA_pol_sigma-70-like"/>
</dbReference>
<dbReference type="Proteomes" id="UP000646365">
    <property type="component" value="Unassembled WGS sequence"/>
</dbReference>
<dbReference type="NCBIfam" id="TIGR02937">
    <property type="entry name" value="sigma70-ECF"/>
    <property type="match status" value="1"/>
</dbReference>
<dbReference type="AlphaFoldDB" id="A0A8J2YZC4"/>
<proteinExistence type="inferred from homology"/>
<keyword evidence="4" id="KW-0804">Transcription</keyword>
<keyword evidence="3" id="KW-0731">Sigma factor</keyword>
<reference evidence="7" key="1">
    <citation type="journal article" date="2014" name="Int. J. Syst. Evol. Microbiol.">
        <title>Complete genome sequence of Corynebacterium casei LMG S-19264T (=DSM 44701T), isolated from a smear-ripened cheese.</title>
        <authorList>
            <consortium name="US DOE Joint Genome Institute (JGI-PGF)"/>
            <person name="Walter F."/>
            <person name="Albersmeier A."/>
            <person name="Kalinowski J."/>
            <person name="Ruckert C."/>
        </authorList>
    </citation>
    <scope>NUCLEOTIDE SEQUENCE</scope>
    <source>
        <strain evidence="7">CGMCC 1.15725</strain>
    </source>
</reference>
<organism evidence="7 8">
    <name type="scientific">Aliidongia dinghuensis</name>
    <dbReference type="NCBI Taxonomy" id="1867774"/>
    <lineage>
        <taxon>Bacteria</taxon>
        <taxon>Pseudomonadati</taxon>
        <taxon>Pseudomonadota</taxon>
        <taxon>Alphaproteobacteria</taxon>
        <taxon>Rhodospirillales</taxon>
        <taxon>Dongiaceae</taxon>
        <taxon>Aliidongia</taxon>
    </lineage>
</organism>
<dbReference type="PANTHER" id="PTHR43133:SF62">
    <property type="entry name" value="RNA POLYMERASE SIGMA FACTOR SIGZ"/>
    <property type="match status" value="1"/>
</dbReference>
<evidence type="ECO:0000256" key="3">
    <source>
        <dbReference type="ARBA" id="ARBA00023082"/>
    </source>
</evidence>
<comment type="caution">
    <text evidence="7">The sequence shown here is derived from an EMBL/GenBank/DDBJ whole genome shotgun (WGS) entry which is preliminary data.</text>
</comment>
<dbReference type="CDD" id="cd06171">
    <property type="entry name" value="Sigma70_r4"/>
    <property type="match status" value="1"/>
</dbReference>
<sequence length="182" mass="20763">MPDPMASPPLDLLLARCADGDKAAFRRLYDLSAPQLYAVALRLTRQQSLAADAVHDALLQVWQRAGRFDPARGSAETWLISLVRYRALDLIRRRGREITGEELPERIDEAPDPLDQLTERREGVALRRCLDRLEIDKRRLVTMAFLDGLTHAELAERLKTPLGTVKSWIRRGLQDLRRCLEA</sequence>
<dbReference type="GO" id="GO:0003677">
    <property type="term" value="F:DNA binding"/>
    <property type="evidence" value="ECO:0007669"/>
    <property type="project" value="InterPro"/>
</dbReference>
<dbReference type="SUPFAM" id="SSF88946">
    <property type="entry name" value="Sigma2 domain of RNA polymerase sigma factors"/>
    <property type="match status" value="1"/>
</dbReference>
<comment type="similarity">
    <text evidence="1">Belongs to the sigma-70 factor family. ECF subfamily.</text>
</comment>
<feature type="domain" description="RNA polymerase sigma-70 region 2" evidence="5">
    <location>
        <begin position="28"/>
        <end position="96"/>
    </location>
</feature>
<dbReference type="Gene3D" id="1.10.1740.10">
    <property type="match status" value="1"/>
</dbReference>
<evidence type="ECO:0000256" key="2">
    <source>
        <dbReference type="ARBA" id="ARBA00023015"/>
    </source>
</evidence>
<protein>
    <submittedName>
        <fullName evidence="7">RNA polymerase sigma factor</fullName>
    </submittedName>
</protein>
<dbReference type="SUPFAM" id="SSF88659">
    <property type="entry name" value="Sigma3 and sigma4 domains of RNA polymerase sigma factors"/>
    <property type="match status" value="1"/>
</dbReference>
<keyword evidence="2" id="KW-0805">Transcription regulation</keyword>
<feature type="domain" description="RNA polymerase sigma factor 70 region 4 type 2" evidence="6">
    <location>
        <begin position="125"/>
        <end position="176"/>
    </location>
</feature>
<dbReference type="InterPro" id="IPR013249">
    <property type="entry name" value="RNA_pol_sigma70_r4_t2"/>
</dbReference>
<evidence type="ECO:0000313" key="7">
    <source>
        <dbReference type="EMBL" id="GGF45547.1"/>
    </source>
</evidence>
<evidence type="ECO:0000259" key="5">
    <source>
        <dbReference type="Pfam" id="PF04542"/>
    </source>
</evidence>
<evidence type="ECO:0000256" key="4">
    <source>
        <dbReference type="ARBA" id="ARBA00023163"/>
    </source>
</evidence>
<dbReference type="InterPro" id="IPR014284">
    <property type="entry name" value="RNA_pol_sigma-70_dom"/>
</dbReference>
<dbReference type="GO" id="GO:0006352">
    <property type="term" value="P:DNA-templated transcription initiation"/>
    <property type="evidence" value="ECO:0007669"/>
    <property type="project" value="InterPro"/>
</dbReference>
<keyword evidence="8" id="KW-1185">Reference proteome</keyword>
<evidence type="ECO:0000256" key="1">
    <source>
        <dbReference type="ARBA" id="ARBA00010641"/>
    </source>
</evidence>